<keyword evidence="2" id="KW-1185">Reference proteome</keyword>
<dbReference type="VEuPathDB" id="AmoebaDB:EIN_430650"/>
<dbReference type="OMA" id="HETIFKT"/>
<sequence>MSKEVLEVVKLFFLTNEKLQPVLEGLHETIFKTKSIEELFIVAYPVLSRYFVNPDVPFEERFGLLDSIVRLITPNNITHLVSLVQANHALSNPESPVEPSVYLGIKQIIEHINAIKGLIESDCEKKEMMPQSVISQIFTVMLDYTAKLNEECVVPISDLLEPINKPAEVIDKTIRLNQLKSKFLMLLSHASTEQLKRVVDHLDKKNCEDGFDFSVDVDQFDLDKLVYFCGLLQ</sequence>
<proteinExistence type="predicted"/>
<dbReference type="RefSeq" id="XP_004262030.1">
    <property type="nucleotide sequence ID" value="XM_004261982.1"/>
</dbReference>
<dbReference type="OrthoDB" id="26015at2759"/>
<protein>
    <submittedName>
        <fullName evidence="1">Uncharacterized protein</fullName>
    </submittedName>
</protein>
<organism evidence="1 2">
    <name type="scientific">Entamoeba invadens IP1</name>
    <dbReference type="NCBI Taxonomy" id="370355"/>
    <lineage>
        <taxon>Eukaryota</taxon>
        <taxon>Amoebozoa</taxon>
        <taxon>Evosea</taxon>
        <taxon>Archamoebae</taxon>
        <taxon>Mastigamoebida</taxon>
        <taxon>Entamoebidae</taxon>
        <taxon>Entamoeba</taxon>
    </lineage>
</organism>
<dbReference type="GeneID" id="14894259"/>
<reference evidence="1 2" key="1">
    <citation type="submission" date="2012-10" db="EMBL/GenBank/DDBJ databases">
        <authorList>
            <person name="Zafar N."/>
            <person name="Inman J."/>
            <person name="Hall N."/>
            <person name="Lorenzi H."/>
            <person name="Caler E."/>
        </authorList>
    </citation>
    <scope>NUCLEOTIDE SEQUENCE [LARGE SCALE GENOMIC DNA]</scope>
    <source>
        <strain evidence="1 2">IP1</strain>
    </source>
</reference>
<evidence type="ECO:0000313" key="2">
    <source>
        <dbReference type="Proteomes" id="UP000014680"/>
    </source>
</evidence>
<gene>
    <name evidence="1" type="ORF">EIN_430650</name>
</gene>
<dbReference type="KEGG" id="eiv:EIN_430650"/>
<name>A0A0A1UGX9_ENTIV</name>
<evidence type="ECO:0000313" key="1">
    <source>
        <dbReference type="EMBL" id="ELP95259.1"/>
    </source>
</evidence>
<dbReference type="Proteomes" id="UP000014680">
    <property type="component" value="Unassembled WGS sequence"/>
</dbReference>
<dbReference type="EMBL" id="KB206168">
    <property type="protein sequence ID" value="ELP95259.1"/>
    <property type="molecule type" value="Genomic_DNA"/>
</dbReference>
<accession>A0A0A1UGX9</accession>
<dbReference type="AlphaFoldDB" id="A0A0A1UGX9"/>